<evidence type="ECO:0000256" key="3">
    <source>
        <dbReference type="ARBA" id="ARBA00022553"/>
    </source>
</evidence>
<dbReference type="SUPFAM" id="SSF46689">
    <property type="entry name" value="Homeodomain-like"/>
    <property type="match status" value="2"/>
</dbReference>
<dbReference type="GO" id="GO:0000160">
    <property type="term" value="P:phosphorelay signal transduction system"/>
    <property type="evidence" value="ECO:0007669"/>
    <property type="project" value="UniProtKB-KW"/>
</dbReference>
<keyword evidence="13" id="KW-1185">Reference proteome</keyword>
<dbReference type="PROSITE" id="PS01124">
    <property type="entry name" value="HTH_ARAC_FAMILY_2"/>
    <property type="match status" value="1"/>
</dbReference>
<dbReference type="GO" id="GO:0043565">
    <property type="term" value="F:sequence-specific DNA binding"/>
    <property type="evidence" value="ECO:0007669"/>
    <property type="project" value="InterPro"/>
</dbReference>
<comment type="caution">
    <text evidence="12">The sequence shown here is derived from an EMBL/GenBank/DDBJ whole genome shotgun (WGS) entry which is preliminary data.</text>
</comment>
<dbReference type="PANTHER" id="PTHR42713">
    <property type="entry name" value="HISTIDINE KINASE-RELATED"/>
    <property type="match status" value="1"/>
</dbReference>
<feature type="domain" description="Response regulatory" evidence="10">
    <location>
        <begin position="6"/>
        <end position="123"/>
    </location>
</feature>
<dbReference type="PROSITE" id="PS00041">
    <property type="entry name" value="HTH_ARAC_FAMILY_1"/>
    <property type="match status" value="1"/>
</dbReference>
<comment type="subcellular location">
    <subcellularLocation>
        <location evidence="1">Cytoplasm</location>
    </subcellularLocation>
</comment>
<dbReference type="STRING" id="1886670.PTI45_01191"/>
<dbReference type="InterPro" id="IPR018060">
    <property type="entry name" value="HTH_AraC"/>
</dbReference>
<dbReference type="Proteomes" id="UP000094578">
    <property type="component" value="Unassembled WGS sequence"/>
</dbReference>
<keyword evidence="7" id="KW-0804">Transcription</keyword>
<organism evidence="12 13">
    <name type="scientific">Paenibacillus nuruki</name>
    <dbReference type="NCBI Taxonomy" id="1886670"/>
    <lineage>
        <taxon>Bacteria</taxon>
        <taxon>Bacillati</taxon>
        <taxon>Bacillota</taxon>
        <taxon>Bacilli</taxon>
        <taxon>Bacillales</taxon>
        <taxon>Paenibacillaceae</taxon>
        <taxon>Paenibacillus</taxon>
    </lineage>
</organism>
<feature type="domain" description="HTH cro/C1-type" evidence="11">
    <location>
        <begin position="349"/>
        <end position="364"/>
    </location>
</feature>
<dbReference type="Gene3D" id="3.40.50.2300">
    <property type="match status" value="1"/>
</dbReference>
<dbReference type="CDD" id="cd17536">
    <property type="entry name" value="REC_YesN-like"/>
    <property type="match status" value="1"/>
</dbReference>
<evidence type="ECO:0000313" key="13">
    <source>
        <dbReference type="Proteomes" id="UP000094578"/>
    </source>
</evidence>
<evidence type="ECO:0000256" key="1">
    <source>
        <dbReference type="ARBA" id="ARBA00004496"/>
    </source>
</evidence>
<evidence type="ECO:0000259" key="9">
    <source>
        <dbReference type="PROSITE" id="PS01124"/>
    </source>
</evidence>
<evidence type="ECO:0000256" key="4">
    <source>
        <dbReference type="ARBA" id="ARBA00023012"/>
    </source>
</evidence>
<evidence type="ECO:0000256" key="5">
    <source>
        <dbReference type="ARBA" id="ARBA00023015"/>
    </source>
</evidence>
<dbReference type="PANTHER" id="PTHR42713:SF3">
    <property type="entry name" value="TRANSCRIPTIONAL REGULATORY PROTEIN HPTR"/>
    <property type="match status" value="1"/>
</dbReference>
<dbReference type="InterPro" id="IPR051552">
    <property type="entry name" value="HptR"/>
</dbReference>
<keyword evidence="4" id="KW-0902">Two-component regulatory system</keyword>
<name>A0A1E3L5T0_9BACL</name>
<evidence type="ECO:0000256" key="7">
    <source>
        <dbReference type="ARBA" id="ARBA00023163"/>
    </source>
</evidence>
<keyword evidence="5" id="KW-0805">Transcription regulation</keyword>
<dbReference type="PATRIC" id="fig|1886670.3.peg.1215"/>
<dbReference type="EMBL" id="MDER01000031">
    <property type="protein sequence ID" value="ODP29182.1"/>
    <property type="molecule type" value="Genomic_DNA"/>
</dbReference>
<keyword evidence="3 8" id="KW-0597">Phosphoprotein</keyword>
<dbReference type="Pfam" id="PF12833">
    <property type="entry name" value="HTH_18"/>
    <property type="match status" value="1"/>
</dbReference>
<gene>
    <name evidence="12" type="ORF">PTI45_01191</name>
</gene>
<evidence type="ECO:0000313" key="12">
    <source>
        <dbReference type="EMBL" id="ODP29182.1"/>
    </source>
</evidence>
<dbReference type="InterPro" id="IPR001789">
    <property type="entry name" value="Sig_transdc_resp-reg_receiver"/>
</dbReference>
<sequence length="437" mass="50535">MSAVYNVLIADDEPIIREGIRDCVDWNSLGMIVTAEAEDGEEALEMAMEQHIDILLVDMNMPFLDGISLMKRLRTERPHCRFVIITGHDEFKYAQEAIRLGVKDYILKPVDPLHLYDVLHHIRTEMNGSLHQEQYLKLATDQIQKNTSLLQEQFCLDWLSGRLHHDEIKQQLSFLHLPVRLPDTLTLIRWSGHAEGRPMLKEQDKQLMLFAIGNIAAELLQPAPLVICRESSGLLVICTWNVEQEHDDSPSIHQYEQQADEMMTAVKDYIGLHVQVHLQPVAKIEQEIHVEDRLTDLSVYSEPSVDYSQVMTHAYRHAKLQLDGQSRLSPLVRRARDYIQSHYHNPELTLEKLAEVLQVSPTYLSRLMKRELGHSFIHVLVQVRIQKAVHLLKETDHSILDIALQVGYDSQHYFSTAFKKMIGVSPNQYRREKVENQ</sequence>
<dbReference type="SUPFAM" id="SSF52172">
    <property type="entry name" value="CheY-like"/>
    <property type="match status" value="1"/>
</dbReference>
<feature type="domain" description="HTH araC/xylS-type" evidence="9">
    <location>
        <begin position="333"/>
        <end position="432"/>
    </location>
</feature>
<protein>
    <submittedName>
        <fullName evidence="12">Glycerol metabolism activator</fullName>
    </submittedName>
</protein>
<dbReference type="GO" id="GO:0003700">
    <property type="term" value="F:DNA-binding transcription factor activity"/>
    <property type="evidence" value="ECO:0007669"/>
    <property type="project" value="InterPro"/>
</dbReference>
<dbReference type="InterPro" id="IPR020449">
    <property type="entry name" value="Tscrpt_reg_AraC-type_HTH"/>
</dbReference>
<evidence type="ECO:0000259" key="10">
    <source>
        <dbReference type="PROSITE" id="PS50110"/>
    </source>
</evidence>
<keyword evidence="6" id="KW-0238">DNA-binding</keyword>
<dbReference type="InterPro" id="IPR011006">
    <property type="entry name" value="CheY-like_superfamily"/>
</dbReference>
<dbReference type="SMART" id="SM00448">
    <property type="entry name" value="REC"/>
    <property type="match status" value="1"/>
</dbReference>
<evidence type="ECO:0000259" key="11">
    <source>
        <dbReference type="PROSITE" id="PS50943"/>
    </source>
</evidence>
<proteinExistence type="predicted"/>
<dbReference type="InterPro" id="IPR009057">
    <property type="entry name" value="Homeodomain-like_sf"/>
</dbReference>
<feature type="modified residue" description="4-aspartylphosphate" evidence="8">
    <location>
        <position position="58"/>
    </location>
</feature>
<dbReference type="SMART" id="SM00342">
    <property type="entry name" value="HTH_ARAC"/>
    <property type="match status" value="1"/>
</dbReference>
<dbReference type="GO" id="GO:0005737">
    <property type="term" value="C:cytoplasm"/>
    <property type="evidence" value="ECO:0007669"/>
    <property type="project" value="UniProtKB-SubCell"/>
</dbReference>
<dbReference type="Pfam" id="PF00072">
    <property type="entry name" value="Response_reg"/>
    <property type="match status" value="1"/>
</dbReference>
<evidence type="ECO:0000256" key="6">
    <source>
        <dbReference type="ARBA" id="ARBA00023125"/>
    </source>
</evidence>
<dbReference type="InterPro" id="IPR018062">
    <property type="entry name" value="HTH_AraC-typ_CS"/>
</dbReference>
<dbReference type="PROSITE" id="PS50110">
    <property type="entry name" value="RESPONSE_REGULATORY"/>
    <property type="match status" value="1"/>
</dbReference>
<dbReference type="PROSITE" id="PS50943">
    <property type="entry name" value="HTH_CROC1"/>
    <property type="match status" value="1"/>
</dbReference>
<dbReference type="Gene3D" id="1.10.10.60">
    <property type="entry name" value="Homeodomain-like"/>
    <property type="match status" value="2"/>
</dbReference>
<keyword evidence="2" id="KW-0963">Cytoplasm</keyword>
<reference evidence="12 13" key="1">
    <citation type="submission" date="2016-08" db="EMBL/GenBank/DDBJ databases">
        <title>Genome sequencing of Paenibacillus sp. TI45-13ar, isolated from Korean traditional nuruk.</title>
        <authorList>
            <person name="Kim S.-J."/>
        </authorList>
    </citation>
    <scope>NUCLEOTIDE SEQUENCE [LARGE SCALE GENOMIC DNA]</scope>
    <source>
        <strain evidence="12 13">TI45-13ar</strain>
    </source>
</reference>
<dbReference type="AlphaFoldDB" id="A0A1E3L5T0"/>
<dbReference type="RefSeq" id="WP_069326643.1">
    <property type="nucleotide sequence ID" value="NZ_MDER01000031.1"/>
</dbReference>
<accession>A0A1E3L5T0</accession>
<dbReference type="InterPro" id="IPR001387">
    <property type="entry name" value="Cro/C1-type_HTH"/>
</dbReference>
<evidence type="ECO:0000256" key="2">
    <source>
        <dbReference type="ARBA" id="ARBA00022490"/>
    </source>
</evidence>
<evidence type="ECO:0000256" key="8">
    <source>
        <dbReference type="PROSITE-ProRule" id="PRU00169"/>
    </source>
</evidence>
<dbReference type="PRINTS" id="PR00032">
    <property type="entry name" value="HTHARAC"/>
</dbReference>